<evidence type="ECO:0000313" key="1">
    <source>
        <dbReference type="EMBL" id="MPM29695.1"/>
    </source>
</evidence>
<reference evidence="1" key="1">
    <citation type="submission" date="2019-08" db="EMBL/GenBank/DDBJ databases">
        <authorList>
            <person name="Kucharzyk K."/>
            <person name="Murdoch R.W."/>
            <person name="Higgins S."/>
            <person name="Loffler F."/>
        </authorList>
    </citation>
    <scope>NUCLEOTIDE SEQUENCE</scope>
</reference>
<comment type="caution">
    <text evidence="1">The sequence shown here is derived from an EMBL/GenBank/DDBJ whole genome shotgun (WGS) entry which is preliminary data.</text>
</comment>
<accession>A0A644YM93</accession>
<proteinExistence type="predicted"/>
<name>A0A644YM93_9ZZZZ</name>
<dbReference type="EMBL" id="VSSQ01005582">
    <property type="protein sequence ID" value="MPM29695.1"/>
    <property type="molecule type" value="Genomic_DNA"/>
</dbReference>
<protein>
    <recommendedName>
        <fullName evidence="2">TonB-dependent receptor-like beta-barrel domain-containing protein</fullName>
    </recommendedName>
</protein>
<organism evidence="1">
    <name type="scientific">bioreactor metagenome</name>
    <dbReference type="NCBI Taxonomy" id="1076179"/>
    <lineage>
        <taxon>unclassified sequences</taxon>
        <taxon>metagenomes</taxon>
        <taxon>ecological metagenomes</taxon>
    </lineage>
</organism>
<dbReference type="AlphaFoldDB" id="A0A644YM93"/>
<sequence length="256" mass="28823">MSGLGKVHNTQNDNFSVRFTYNNPLKLLNVSVFGSIGTSTGGVIPSISLFEKGDGNYPFSYVLREEVPMTGTRCSRRVQFSATKSFFTMPLLLDLKLSITDAASSLIQQGEYFDTRYRVWSAIFSADASFGENTDVSVKLPYRIDERLATTGVSPGYLLSSFDPSVNLKIKFMGKMRIAANSTVNINEMSEGDYNITPFADLRISYKNSRREYYVQALNVFDNREFLTKLTGELSYTERLYKLRPFSVIAGFTFTL</sequence>
<evidence type="ECO:0008006" key="2">
    <source>
        <dbReference type="Google" id="ProtNLM"/>
    </source>
</evidence>
<gene>
    <name evidence="1" type="ORF">SDC9_76235</name>
</gene>